<keyword evidence="4" id="KW-1185">Reference proteome</keyword>
<feature type="region of interest" description="Disordered" evidence="1">
    <location>
        <begin position="63"/>
        <end position="121"/>
    </location>
</feature>
<feature type="compositionally biased region" description="Polar residues" evidence="1">
    <location>
        <begin position="459"/>
        <end position="473"/>
    </location>
</feature>
<protein>
    <submittedName>
        <fullName evidence="3">Uncharacterized protein</fullName>
    </submittedName>
</protein>
<proteinExistence type="predicted"/>
<feature type="region of interest" description="Disordered" evidence="1">
    <location>
        <begin position="389"/>
        <end position="473"/>
    </location>
</feature>
<organism evidence="3 4">
    <name type="scientific">Lithohypha guttulata</name>
    <dbReference type="NCBI Taxonomy" id="1690604"/>
    <lineage>
        <taxon>Eukaryota</taxon>
        <taxon>Fungi</taxon>
        <taxon>Dikarya</taxon>
        <taxon>Ascomycota</taxon>
        <taxon>Pezizomycotina</taxon>
        <taxon>Eurotiomycetes</taxon>
        <taxon>Chaetothyriomycetidae</taxon>
        <taxon>Chaetothyriales</taxon>
        <taxon>Trichomeriaceae</taxon>
        <taxon>Lithohypha</taxon>
    </lineage>
</organism>
<feature type="compositionally biased region" description="Basic residues" evidence="1">
    <location>
        <begin position="77"/>
        <end position="88"/>
    </location>
</feature>
<dbReference type="EMBL" id="JAVRRG010000024">
    <property type="protein sequence ID" value="KAK5096034.1"/>
    <property type="molecule type" value="Genomic_DNA"/>
</dbReference>
<feature type="compositionally biased region" description="Polar residues" evidence="1">
    <location>
        <begin position="429"/>
        <end position="445"/>
    </location>
</feature>
<sequence length="473" mass="51604">MTAKVAQYITVIDRSNKVIGNSKQFKDVFREAKVAYQDRKAEIKAQRKAREEVELQKAIRAVSIQDESERASTIRPHASRRNTSHAGRRSPNGLDRPRAQHMHSNTSVRSSGTTTPREGAQRHMSLGDFNDQIYGPDGAATQYRRASQTTPTTPTHEWDNPDPASRGLVRARTDLPHDPARRPSQLVRAHSVDDIDMDLAYGEYHPESLAVLPQEQKEKELKSLVTKCKMLLDEADCAGHSAKAIIGNLQKNPDTLAAVGLTLAEISSLASKMAPGALGMIAKSAPAVMALLVSPQFLIAVGVSVGVTVIAIGGYKIVKRIKEKAGDDNDKDAGAGLDEAIDVHELDRIERWRRGIPEDSLVDDNATVVSGTSVEGEFITPYAAQSMGHLPAKSQAGKSKSGKKSIKDKVGDSKKKHRRHKSETEDTETVLSADSESTVKRSSTSKNKEKSLVRVKKPSTLSRMFNHGSSVRS</sequence>
<dbReference type="Proteomes" id="UP001345013">
    <property type="component" value="Unassembled WGS sequence"/>
</dbReference>
<gene>
    <name evidence="3" type="ORF">LTR24_002733</name>
</gene>
<reference evidence="3 4" key="1">
    <citation type="submission" date="2023-08" db="EMBL/GenBank/DDBJ databases">
        <title>Black Yeasts Isolated from many extreme environments.</title>
        <authorList>
            <person name="Coleine C."/>
            <person name="Stajich J.E."/>
            <person name="Selbmann L."/>
        </authorList>
    </citation>
    <scope>NUCLEOTIDE SEQUENCE [LARGE SCALE GENOMIC DNA]</scope>
    <source>
        <strain evidence="3 4">CCFEE 5885</strain>
    </source>
</reference>
<feature type="compositionally biased region" description="Polar residues" evidence="1">
    <location>
        <begin position="102"/>
        <end position="116"/>
    </location>
</feature>
<keyword evidence="2" id="KW-1133">Transmembrane helix</keyword>
<feature type="region of interest" description="Disordered" evidence="1">
    <location>
        <begin position="143"/>
        <end position="168"/>
    </location>
</feature>
<comment type="caution">
    <text evidence="3">The sequence shown here is derived from an EMBL/GenBank/DDBJ whole genome shotgun (WGS) entry which is preliminary data.</text>
</comment>
<keyword evidence="2" id="KW-0472">Membrane</keyword>
<accession>A0ABR0KGS9</accession>
<feature type="compositionally biased region" description="Polar residues" evidence="1">
    <location>
        <begin position="144"/>
        <end position="155"/>
    </location>
</feature>
<name>A0ABR0KGS9_9EURO</name>
<keyword evidence="2" id="KW-0812">Transmembrane</keyword>
<feature type="transmembrane region" description="Helical" evidence="2">
    <location>
        <begin position="297"/>
        <end position="315"/>
    </location>
</feature>
<evidence type="ECO:0000256" key="2">
    <source>
        <dbReference type="SAM" id="Phobius"/>
    </source>
</evidence>
<evidence type="ECO:0000313" key="4">
    <source>
        <dbReference type="Proteomes" id="UP001345013"/>
    </source>
</evidence>
<evidence type="ECO:0000256" key="1">
    <source>
        <dbReference type="SAM" id="MobiDB-lite"/>
    </source>
</evidence>
<evidence type="ECO:0000313" key="3">
    <source>
        <dbReference type="EMBL" id="KAK5096034.1"/>
    </source>
</evidence>